<dbReference type="OrthoDB" id="5839416at2759"/>
<name>A0A3P6RGB1_CYLGO</name>
<evidence type="ECO:0000313" key="3">
    <source>
        <dbReference type="Proteomes" id="UP000271889"/>
    </source>
</evidence>
<feature type="transmembrane region" description="Helical" evidence="1">
    <location>
        <begin position="32"/>
        <end position="54"/>
    </location>
</feature>
<dbReference type="Proteomes" id="UP000271889">
    <property type="component" value="Unassembled WGS sequence"/>
</dbReference>
<protein>
    <submittedName>
        <fullName evidence="2">Uncharacterized protein</fullName>
    </submittedName>
</protein>
<accession>A0A3P6RGB1</accession>
<keyword evidence="1" id="KW-0812">Transmembrane</keyword>
<evidence type="ECO:0000313" key="2">
    <source>
        <dbReference type="EMBL" id="VDK58257.1"/>
    </source>
</evidence>
<dbReference type="AlphaFoldDB" id="A0A3P6RGB1"/>
<organism evidence="2 3">
    <name type="scientific">Cylicostephanus goldi</name>
    <name type="common">Nematode worm</name>
    <dbReference type="NCBI Taxonomy" id="71465"/>
    <lineage>
        <taxon>Eukaryota</taxon>
        <taxon>Metazoa</taxon>
        <taxon>Ecdysozoa</taxon>
        <taxon>Nematoda</taxon>
        <taxon>Chromadorea</taxon>
        <taxon>Rhabditida</taxon>
        <taxon>Rhabditina</taxon>
        <taxon>Rhabditomorpha</taxon>
        <taxon>Strongyloidea</taxon>
        <taxon>Strongylidae</taxon>
        <taxon>Cylicostephanus</taxon>
    </lineage>
</organism>
<proteinExistence type="predicted"/>
<evidence type="ECO:0000256" key="1">
    <source>
        <dbReference type="SAM" id="Phobius"/>
    </source>
</evidence>
<reference evidence="2 3" key="1">
    <citation type="submission" date="2018-11" db="EMBL/GenBank/DDBJ databases">
        <authorList>
            <consortium name="Pathogen Informatics"/>
        </authorList>
    </citation>
    <scope>NUCLEOTIDE SEQUENCE [LARGE SCALE GENOMIC DNA]</scope>
</reference>
<dbReference type="EMBL" id="UYRV01011581">
    <property type="protein sequence ID" value="VDK58257.1"/>
    <property type="molecule type" value="Genomic_DNA"/>
</dbReference>
<feature type="transmembrane region" description="Helical" evidence="1">
    <location>
        <begin position="7"/>
        <end position="26"/>
    </location>
</feature>
<gene>
    <name evidence="2" type="ORF">CGOC_LOCUS4263</name>
</gene>
<keyword evidence="1" id="KW-0472">Membrane</keyword>
<keyword evidence="1" id="KW-1133">Transmembrane helix</keyword>
<sequence length="91" mass="10738">MAMLKAVIPVAILYALIMYMAAPETNMQYYDVIWLCVVLSPILICAIRKVAYFYRHKMSYWRLFMPDTELWGPKATANRLLAEKNEKLVRY</sequence>
<keyword evidence="3" id="KW-1185">Reference proteome</keyword>